<keyword evidence="2" id="KW-1185">Reference proteome</keyword>
<dbReference type="InterPro" id="IPR010270">
    <property type="entry name" value="Phage_P2_GpM"/>
</dbReference>
<gene>
    <name evidence="1" type="ORF">SAMN05192580_0470</name>
</gene>
<dbReference type="Proteomes" id="UP000198824">
    <property type="component" value="Unassembled WGS sequence"/>
</dbReference>
<reference evidence="1 2" key="1">
    <citation type="submission" date="2016-10" db="EMBL/GenBank/DDBJ databases">
        <authorList>
            <person name="de Groot N.N."/>
        </authorList>
    </citation>
    <scope>NUCLEOTIDE SEQUENCE [LARGE SCALE GENOMIC DNA]</scope>
    <source>
        <strain evidence="1 2">S5-249</strain>
    </source>
</reference>
<dbReference type="GO" id="GO:0003677">
    <property type="term" value="F:DNA binding"/>
    <property type="evidence" value="ECO:0007669"/>
    <property type="project" value="InterPro"/>
</dbReference>
<dbReference type="EMBL" id="FOZG01000001">
    <property type="protein sequence ID" value="SFR79827.1"/>
    <property type="molecule type" value="Genomic_DNA"/>
</dbReference>
<evidence type="ECO:0000313" key="2">
    <source>
        <dbReference type="Proteomes" id="UP000198824"/>
    </source>
</evidence>
<organism evidence="1 2">
    <name type="scientific">Sphingomonas jatrophae</name>
    <dbReference type="NCBI Taxonomy" id="1166337"/>
    <lineage>
        <taxon>Bacteria</taxon>
        <taxon>Pseudomonadati</taxon>
        <taxon>Pseudomonadota</taxon>
        <taxon>Alphaproteobacteria</taxon>
        <taxon>Sphingomonadales</taxon>
        <taxon>Sphingomonadaceae</taxon>
        <taxon>Sphingomonas</taxon>
    </lineage>
</organism>
<sequence length="250" mass="26597">MSLARRHRERILAQMTAADPSSVEGGLALPAAANGPAAAAAEQMALRLTHDLRRLKQIQSRERKIETKRDLLPEYAAWVDGLVAGAEQAGAGTTEQVLPTIMIWRIDVGDFVGALPLAEHVLRHGIALPARYERTAGTLILEEIAEAALASLGRGDAFDLDVLERIAELTAGHDMPDEARAKLVKAIGMELQRQAETGDADAAPARAALAVAAFERAERLHARVGVEDKIKRAAKLAATATDNEETGAAG</sequence>
<proteinExistence type="predicted"/>
<dbReference type="GO" id="GO:0004519">
    <property type="term" value="F:endonuclease activity"/>
    <property type="evidence" value="ECO:0007669"/>
    <property type="project" value="InterPro"/>
</dbReference>
<dbReference type="Pfam" id="PF05944">
    <property type="entry name" value="Phage_term_smal"/>
    <property type="match status" value="1"/>
</dbReference>
<dbReference type="AlphaFoldDB" id="A0A1I6JLM7"/>
<protein>
    <submittedName>
        <fullName evidence="1">Phage small terminase subunit</fullName>
    </submittedName>
</protein>
<dbReference type="OrthoDB" id="8562788at2"/>
<name>A0A1I6JLM7_9SPHN</name>
<dbReference type="RefSeq" id="WP_093310113.1">
    <property type="nucleotide sequence ID" value="NZ_FOZG01000001.1"/>
</dbReference>
<evidence type="ECO:0000313" key="1">
    <source>
        <dbReference type="EMBL" id="SFR79827.1"/>
    </source>
</evidence>
<accession>A0A1I6JLM7</accession>
<dbReference type="STRING" id="1166337.SAMN05192580_0470"/>